<accession>A0A7W5C485</accession>
<comment type="caution">
    <text evidence="1">The sequence shown here is derived from an EMBL/GenBank/DDBJ whole genome shotgun (WGS) entry which is preliminary data.</text>
</comment>
<evidence type="ECO:0000313" key="1">
    <source>
        <dbReference type="EMBL" id="MBB3150816.1"/>
    </source>
</evidence>
<dbReference type="RefSeq" id="WP_281378984.1">
    <property type="nucleotide sequence ID" value="NZ_CBCSLB010000004.1"/>
</dbReference>
<protein>
    <submittedName>
        <fullName evidence="1">Uncharacterized protein</fullName>
    </submittedName>
</protein>
<organism evidence="1 2">
    <name type="scientific">Paenibacillus endophyticus</name>
    <dbReference type="NCBI Taxonomy" id="1294268"/>
    <lineage>
        <taxon>Bacteria</taxon>
        <taxon>Bacillati</taxon>
        <taxon>Bacillota</taxon>
        <taxon>Bacilli</taxon>
        <taxon>Bacillales</taxon>
        <taxon>Paenibacillaceae</taxon>
        <taxon>Paenibacillus</taxon>
    </lineage>
</organism>
<proteinExistence type="predicted"/>
<gene>
    <name evidence="1" type="ORF">FHS16_000850</name>
</gene>
<name>A0A7W5C485_9BACL</name>
<evidence type="ECO:0000313" key="2">
    <source>
        <dbReference type="Proteomes" id="UP000518605"/>
    </source>
</evidence>
<reference evidence="1 2" key="1">
    <citation type="submission" date="2020-08" db="EMBL/GenBank/DDBJ databases">
        <title>Genomic Encyclopedia of Type Strains, Phase III (KMG-III): the genomes of soil and plant-associated and newly described type strains.</title>
        <authorList>
            <person name="Whitman W."/>
        </authorList>
    </citation>
    <scope>NUCLEOTIDE SEQUENCE [LARGE SCALE GENOMIC DNA]</scope>
    <source>
        <strain evidence="1 2">CECT 8234</strain>
    </source>
</reference>
<sequence length="41" mass="4401">MTEQGSIYAPAELISGWAWGIHAARERDKSAGGSYAGENVY</sequence>
<keyword evidence="2" id="KW-1185">Reference proteome</keyword>
<dbReference type="Proteomes" id="UP000518605">
    <property type="component" value="Unassembled WGS sequence"/>
</dbReference>
<dbReference type="AlphaFoldDB" id="A0A7W5C485"/>
<dbReference type="EMBL" id="JACHXW010000002">
    <property type="protein sequence ID" value="MBB3150816.1"/>
    <property type="molecule type" value="Genomic_DNA"/>
</dbReference>